<feature type="compositionally biased region" description="Basic residues" evidence="2">
    <location>
        <begin position="25"/>
        <end position="34"/>
    </location>
</feature>
<keyword evidence="1" id="KW-0175">Coiled coil</keyword>
<organism evidence="3 4">
    <name type="scientific">Planobispora longispora</name>
    <dbReference type="NCBI Taxonomy" id="28887"/>
    <lineage>
        <taxon>Bacteria</taxon>
        <taxon>Bacillati</taxon>
        <taxon>Actinomycetota</taxon>
        <taxon>Actinomycetes</taxon>
        <taxon>Streptosporangiales</taxon>
        <taxon>Streptosporangiaceae</taxon>
        <taxon>Planobispora</taxon>
    </lineage>
</organism>
<evidence type="ECO:0000313" key="4">
    <source>
        <dbReference type="Proteomes" id="UP000616724"/>
    </source>
</evidence>
<reference evidence="3 4" key="1">
    <citation type="submission" date="2021-01" db="EMBL/GenBank/DDBJ databases">
        <title>Whole genome shotgun sequence of Planobispora longispora NBRC 13918.</title>
        <authorList>
            <person name="Komaki H."/>
            <person name="Tamura T."/>
        </authorList>
    </citation>
    <scope>NUCLEOTIDE SEQUENCE [LARGE SCALE GENOMIC DNA]</scope>
    <source>
        <strain evidence="3 4">NBRC 13918</strain>
    </source>
</reference>
<evidence type="ECO:0000256" key="2">
    <source>
        <dbReference type="SAM" id="MobiDB-lite"/>
    </source>
</evidence>
<feature type="coiled-coil region" evidence="1">
    <location>
        <begin position="64"/>
        <end position="91"/>
    </location>
</feature>
<accession>A0A8J3RUF3</accession>
<sequence>MQVQRPYPPAETVPTLKGGRRVYARQRGRTRHSRPMCGVQTPPNRKEEPEMPRQIALTYQPPSTAALEARIRDLETRVAHLTALVEALTHAPASQA</sequence>
<comment type="caution">
    <text evidence="3">The sequence shown here is derived from an EMBL/GenBank/DDBJ whole genome shotgun (WGS) entry which is preliminary data.</text>
</comment>
<evidence type="ECO:0000256" key="1">
    <source>
        <dbReference type="SAM" id="Coils"/>
    </source>
</evidence>
<name>A0A8J3RUF3_9ACTN</name>
<evidence type="ECO:0000313" key="3">
    <source>
        <dbReference type="EMBL" id="GIH80082.1"/>
    </source>
</evidence>
<feature type="region of interest" description="Disordered" evidence="2">
    <location>
        <begin position="25"/>
        <end position="51"/>
    </location>
</feature>
<proteinExistence type="predicted"/>
<gene>
    <name evidence="3" type="ORF">Plo01_65110</name>
</gene>
<protein>
    <submittedName>
        <fullName evidence="3">Uncharacterized protein</fullName>
    </submittedName>
</protein>
<keyword evidence="4" id="KW-1185">Reference proteome</keyword>
<dbReference type="AlphaFoldDB" id="A0A8J3RUF3"/>
<dbReference type="EMBL" id="BOOH01000055">
    <property type="protein sequence ID" value="GIH80082.1"/>
    <property type="molecule type" value="Genomic_DNA"/>
</dbReference>
<dbReference type="Proteomes" id="UP000616724">
    <property type="component" value="Unassembled WGS sequence"/>
</dbReference>